<dbReference type="InterPro" id="IPR006015">
    <property type="entry name" value="Universal_stress_UspA"/>
</dbReference>
<dbReference type="Pfam" id="PF00582">
    <property type="entry name" value="Usp"/>
    <property type="match status" value="1"/>
</dbReference>
<evidence type="ECO:0000256" key="1">
    <source>
        <dbReference type="ARBA" id="ARBA00008791"/>
    </source>
</evidence>
<keyword evidence="4" id="KW-1185">Reference proteome</keyword>
<dbReference type="PRINTS" id="PR01438">
    <property type="entry name" value="UNVRSLSTRESS"/>
</dbReference>
<dbReference type="Gene3D" id="3.40.50.620">
    <property type="entry name" value="HUPs"/>
    <property type="match status" value="1"/>
</dbReference>
<dbReference type="AlphaFoldDB" id="A0A426V3J1"/>
<accession>A0A426V3J1</accession>
<evidence type="ECO:0000313" key="4">
    <source>
        <dbReference type="Proteomes" id="UP000277256"/>
    </source>
</evidence>
<evidence type="ECO:0000313" key="3">
    <source>
        <dbReference type="EMBL" id="RRS01427.1"/>
    </source>
</evidence>
<dbReference type="PANTHER" id="PTHR31964:SF113">
    <property type="entry name" value="USPA DOMAIN-CONTAINING PROTEIN"/>
    <property type="match status" value="1"/>
</dbReference>
<dbReference type="OrthoDB" id="6174426at2"/>
<feature type="domain" description="UspA" evidence="2">
    <location>
        <begin position="11"/>
        <end position="144"/>
    </location>
</feature>
<gene>
    <name evidence="3" type="ORF">EIW28_01230</name>
</gene>
<dbReference type="EMBL" id="RSEB01000001">
    <property type="protein sequence ID" value="RRS01427.1"/>
    <property type="molecule type" value="Genomic_DNA"/>
</dbReference>
<dbReference type="InterPro" id="IPR014729">
    <property type="entry name" value="Rossmann-like_a/b/a_fold"/>
</dbReference>
<comment type="caution">
    <text evidence="3">The sequence shown here is derived from an EMBL/GenBank/DDBJ whole genome shotgun (WGS) entry which is preliminary data.</text>
</comment>
<reference evidence="3 4" key="1">
    <citation type="submission" date="2018-12" db="EMBL/GenBank/DDBJ databases">
        <title>Glycomyces sp. YIM 121974 draft genome.</title>
        <authorList>
            <person name="Li Q."/>
        </authorList>
    </citation>
    <scope>NUCLEOTIDE SEQUENCE [LARGE SCALE GENOMIC DNA]</scope>
    <source>
        <strain evidence="3 4">YIM 121974</strain>
    </source>
</reference>
<protein>
    <submittedName>
        <fullName evidence="3">Universal stress protein</fullName>
    </submittedName>
</protein>
<name>A0A426V3J1_9ACTN</name>
<sequence>MAGQRQRGGVVVVGVDGSPSSRRALRWGLEQAEATGAKVVAVLAWQIPRHLGTAVMVMPGAQWDAEARNTLRSAVEPASAARPQVEIEQRVVEGHPAEVLLREAGQADLLVVGNRGLGGFAGTVLGSVSQHCVRHAPCPVVVVHDQTGTDPERNTG</sequence>
<comment type="similarity">
    <text evidence="1">Belongs to the universal stress protein A family.</text>
</comment>
<organism evidence="3 4">
    <name type="scientific">Glycomyces terrestris</name>
    <dbReference type="NCBI Taxonomy" id="2493553"/>
    <lineage>
        <taxon>Bacteria</taxon>
        <taxon>Bacillati</taxon>
        <taxon>Actinomycetota</taxon>
        <taxon>Actinomycetes</taxon>
        <taxon>Glycomycetales</taxon>
        <taxon>Glycomycetaceae</taxon>
        <taxon>Glycomyces</taxon>
    </lineage>
</organism>
<dbReference type="CDD" id="cd00293">
    <property type="entry name" value="USP-like"/>
    <property type="match status" value="1"/>
</dbReference>
<dbReference type="SUPFAM" id="SSF52402">
    <property type="entry name" value="Adenine nucleotide alpha hydrolases-like"/>
    <property type="match status" value="1"/>
</dbReference>
<evidence type="ECO:0000259" key="2">
    <source>
        <dbReference type="Pfam" id="PF00582"/>
    </source>
</evidence>
<proteinExistence type="inferred from homology"/>
<dbReference type="Proteomes" id="UP000277256">
    <property type="component" value="Unassembled WGS sequence"/>
</dbReference>
<dbReference type="PANTHER" id="PTHR31964">
    <property type="entry name" value="ADENINE NUCLEOTIDE ALPHA HYDROLASES-LIKE SUPERFAMILY PROTEIN"/>
    <property type="match status" value="1"/>
</dbReference>
<dbReference type="InterPro" id="IPR006016">
    <property type="entry name" value="UspA"/>
</dbReference>